<feature type="region of interest" description="Disordered" evidence="1">
    <location>
        <begin position="49"/>
        <end position="126"/>
    </location>
</feature>
<evidence type="ECO:0000313" key="4">
    <source>
        <dbReference type="Proteomes" id="UP000305517"/>
    </source>
</evidence>
<protein>
    <recommendedName>
        <fullName evidence="5">DUF4890 domain-containing protein</fullName>
    </recommendedName>
</protein>
<accession>A0A5R8WIG2</accession>
<dbReference type="AlphaFoldDB" id="A0A5R8WIG2"/>
<reference evidence="3 4" key="1">
    <citation type="submission" date="2019-05" db="EMBL/GenBank/DDBJ databases">
        <title>Hymenobacter edaphi sp. nov., isolated from abandoned arsenic-contaminated farmland soil.</title>
        <authorList>
            <person name="Nie L."/>
        </authorList>
    </citation>
    <scope>NUCLEOTIDE SEQUENCE [LARGE SCALE GENOMIC DNA]</scope>
    <source>
        <strain evidence="3 4">1-3-3-8</strain>
    </source>
</reference>
<organism evidence="3 4">
    <name type="scientific">Hymenobacter jeollabukensis</name>
    <dbReference type="NCBI Taxonomy" id="2025313"/>
    <lineage>
        <taxon>Bacteria</taxon>
        <taxon>Pseudomonadati</taxon>
        <taxon>Bacteroidota</taxon>
        <taxon>Cytophagia</taxon>
        <taxon>Cytophagales</taxon>
        <taxon>Hymenobacteraceae</taxon>
        <taxon>Hymenobacter</taxon>
    </lineage>
</organism>
<keyword evidence="2" id="KW-0732">Signal</keyword>
<dbReference type="OrthoDB" id="888511at2"/>
<feature type="compositionally biased region" description="Basic and acidic residues" evidence="1">
    <location>
        <begin position="71"/>
        <end position="126"/>
    </location>
</feature>
<evidence type="ECO:0000256" key="2">
    <source>
        <dbReference type="SAM" id="SignalP"/>
    </source>
</evidence>
<dbReference type="EMBL" id="VAJM01000016">
    <property type="protein sequence ID" value="TLM88666.1"/>
    <property type="molecule type" value="Genomic_DNA"/>
</dbReference>
<feature type="chain" id="PRO_5024279743" description="DUF4890 domain-containing protein" evidence="2">
    <location>
        <begin position="23"/>
        <end position="126"/>
    </location>
</feature>
<feature type="compositionally biased region" description="Polar residues" evidence="1">
    <location>
        <begin position="49"/>
        <end position="59"/>
    </location>
</feature>
<gene>
    <name evidence="3" type="ORF">FDY95_22790</name>
</gene>
<keyword evidence="4" id="KW-1185">Reference proteome</keyword>
<dbReference type="RefSeq" id="WP_138081417.1">
    <property type="nucleotide sequence ID" value="NZ_VAJM01000016.1"/>
</dbReference>
<name>A0A5R8WIG2_9BACT</name>
<comment type="caution">
    <text evidence="3">The sequence shown here is derived from an EMBL/GenBank/DDBJ whole genome shotgun (WGS) entry which is preliminary data.</text>
</comment>
<feature type="signal peptide" evidence="2">
    <location>
        <begin position="1"/>
        <end position="22"/>
    </location>
</feature>
<dbReference type="Proteomes" id="UP000305517">
    <property type="component" value="Unassembled WGS sequence"/>
</dbReference>
<evidence type="ECO:0000313" key="3">
    <source>
        <dbReference type="EMBL" id="TLM88666.1"/>
    </source>
</evidence>
<evidence type="ECO:0008006" key="5">
    <source>
        <dbReference type="Google" id="ProtNLM"/>
    </source>
</evidence>
<sequence length="126" mass="14283">MKTFLSFVLLSLCSLLALPTQAQTAADSAQARLRVQQQRTHDAEQVLATQRNQAASSRGTADETAAAVKQQRHDLQTQKRQLKDQQLAAREDEARQKLARDQVRTEKGRTRDQKKQIKRYVDPATQ</sequence>
<evidence type="ECO:0000256" key="1">
    <source>
        <dbReference type="SAM" id="MobiDB-lite"/>
    </source>
</evidence>
<proteinExistence type="predicted"/>